<keyword evidence="2" id="KW-1185">Reference proteome</keyword>
<accession>A0A9P0DFH9</accession>
<protein>
    <submittedName>
        <fullName evidence="1">Uncharacterized protein</fullName>
    </submittedName>
</protein>
<dbReference type="OrthoDB" id="8192276at2759"/>
<dbReference type="GO" id="GO:0006357">
    <property type="term" value="P:regulation of transcription by RNA polymerase II"/>
    <property type="evidence" value="ECO:0007669"/>
    <property type="project" value="InterPro"/>
</dbReference>
<proteinExistence type="predicted"/>
<dbReference type="GO" id="GO:0003690">
    <property type="term" value="F:double-stranded DNA binding"/>
    <property type="evidence" value="ECO:0007669"/>
    <property type="project" value="InterPro"/>
</dbReference>
<dbReference type="EMBL" id="OV651821">
    <property type="protein sequence ID" value="CAH1115788.1"/>
    <property type="molecule type" value="Genomic_DNA"/>
</dbReference>
<dbReference type="Proteomes" id="UP001153636">
    <property type="component" value="Chromosome 9"/>
</dbReference>
<gene>
    <name evidence="1" type="ORF">PSYICH_LOCUS15024</name>
</gene>
<dbReference type="PANTHER" id="PTHR32344">
    <property type="entry name" value="U1-TYPE DOMAIN-CONTAINING PROTEIN"/>
    <property type="match status" value="1"/>
</dbReference>
<name>A0A9P0DFH9_9CUCU</name>
<evidence type="ECO:0000313" key="2">
    <source>
        <dbReference type="Proteomes" id="UP001153636"/>
    </source>
</evidence>
<dbReference type="AlphaFoldDB" id="A0A9P0DFH9"/>
<dbReference type="InterPro" id="IPR033375">
    <property type="entry name" value="Cggbp1"/>
</dbReference>
<dbReference type="PANTHER" id="PTHR32344:SF1">
    <property type="entry name" value="U1-TYPE DOMAIN-CONTAINING PROTEIN"/>
    <property type="match status" value="1"/>
</dbReference>
<organism evidence="1 2">
    <name type="scientific">Psylliodes chrysocephalus</name>
    <dbReference type="NCBI Taxonomy" id="3402493"/>
    <lineage>
        <taxon>Eukaryota</taxon>
        <taxon>Metazoa</taxon>
        <taxon>Ecdysozoa</taxon>
        <taxon>Arthropoda</taxon>
        <taxon>Hexapoda</taxon>
        <taxon>Insecta</taxon>
        <taxon>Pterygota</taxon>
        <taxon>Neoptera</taxon>
        <taxon>Endopterygota</taxon>
        <taxon>Coleoptera</taxon>
        <taxon>Polyphaga</taxon>
        <taxon>Cucujiformia</taxon>
        <taxon>Chrysomeloidea</taxon>
        <taxon>Chrysomelidae</taxon>
        <taxon>Galerucinae</taxon>
        <taxon>Alticini</taxon>
        <taxon>Psylliodes</taxon>
    </lineage>
</organism>
<reference evidence="1" key="1">
    <citation type="submission" date="2022-01" db="EMBL/GenBank/DDBJ databases">
        <authorList>
            <person name="King R."/>
        </authorList>
    </citation>
    <scope>NUCLEOTIDE SEQUENCE</scope>
</reference>
<evidence type="ECO:0000313" key="1">
    <source>
        <dbReference type="EMBL" id="CAH1115788.1"/>
    </source>
</evidence>
<sequence length="277" mass="31598">MSRYKKELSNRIKDFHPNGLYLSDTDIVTCKYCNVRLDGNNTDTLKKHTTSSNHLKKKTKTQLEPFGTKRQSTIVGGFEVQKCVKMERETFAEDTVKMCLKINIPIHKLDHPALRKYLNKYVPDSDNLPFGDTLRRKYVPLCGIAEKEKNKENLKNQLVVGDKTSDTQGRCVFTVLFKTVNAEPEQSCFLASVYFLHAANGSTCSQAIIDTLKAYDIDYSQVHGLVSDFAYFNMLKILIGYHILHYQCWAHKVNLVGDIFVKEFKELNTIGILGSNL</sequence>
<dbReference type="GO" id="GO:0005634">
    <property type="term" value="C:nucleus"/>
    <property type="evidence" value="ECO:0007669"/>
    <property type="project" value="InterPro"/>
</dbReference>